<dbReference type="Gene3D" id="1.20.5.2700">
    <property type="match status" value="1"/>
</dbReference>
<evidence type="ECO:0000256" key="11">
    <source>
        <dbReference type="ARBA" id="ARBA00022957"/>
    </source>
</evidence>
<dbReference type="GO" id="GO:0042773">
    <property type="term" value="P:ATP synthesis coupled electron transport"/>
    <property type="evidence" value="ECO:0007669"/>
    <property type="project" value="InterPro"/>
</dbReference>
<evidence type="ECO:0000256" key="19">
    <source>
        <dbReference type="ARBA" id="ARBA00047726"/>
    </source>
</evidence>
<keyword evidence="11" id="KW-0618">Plastoquinone</keyword>
<evidence type="ECO:0000256" key="21">
    <source>
        <dbReference type="SAM" id="Phobius"/>
    </source>
</evidence>
<dbReference type="GO" id="GO:0008137">
    <property type="term" value="F:NADH dehydrogenase (ubiquinone) activity"/>
    <property type="evidence" value="ECO:0007669"/>
    <property type="project" value="InterPro"/>
</dbReference>
<keyword evidence="16 21" id="KW-0472">Membrane</keyword>
<evidence type="ECO:0000256" key="22">
    <source>
        <dbReference type="SAM" id="SignalP"/>
    </source>
</evidence>
<feature type="chain" id="PRO_5006616680" description="NAD(P)H-quinone oxidoreductase subunit 5, chloroplastic" evidence="22">
    <location>
        <begin position="20"/>
        <end position="198"/>
    </location>
</feature>
<keyword evidence="14" id="KW-0520">NAD</keyword>
<comment type="catalytic activity">
    <reaction evidence="20">
        <text>a plastoquinone + NADH + (n+1) H(+)(in) = a plastoquinol + NAD(+) + n H(+)(out)</text>
        <dbReference type="Rhea" id="RHEA:42608"/>
        <dbReference type="Rhea" id="RHEA-COMP:9561"/>
        <dbReference type="Rhea" id="RHEA-COMP:9562"/>
        <dbReference type="ChEBI" id="CHEBI:15378"/>
        <dbReference type="ChEBI" id="CHEBI:17757"/>
        <dbReference type="ChEBI" id="CHEBI:57540"/>
        <dbReference type="ChEBI" id="CHEBI:57945"/>
        <dbReference type="ChEBI" id="CHEBI:62192"/>
    </reaction>
</comment>
<reference evidence="24 25" key="1">
    <citation type="journal article" date="2015" name="Sci. Rep.">
        <title>The power of single molecule real-time sequencing technology in the de novo assembly of a eukaryotic genome.</title>
        <authorList>
            <person name="Sakai H."/>
            <person name="Naito K."/>
            <person name="Ogiso-Tanaka E."/>
            <person name="Takahashi Y."/>
            <person name="Iseki K."/>
            <person name="Muto C."/>
            <person name="Satou K."/>
            <person name="Teruya K."/>
            <person name="Shiroma A."/>
            <person name="Shimoji M."/>
            <person name="Hirano T."/>
            <person name="Itoh T."/>
            <person name="Kaga A."/>
            <person name="Tomooka N."/>
        </authorList>
    </citation>
    <scope>NUCLEOTIDE SEQUENCE [LARGE SCALE GENOMIC DNA]</scope>
    <source>
        <strain evidence="25">cv. Shumari</strain>
    </source>
</reference>
<protein>
    <recommendedName>
        <fullName evidence="5">NAD(P)H-quinone oxidoreductase subunit 5, chloroplastic</fullName>
    </recommendedName>
    <alternativeName>
        <fullName evidence="18">NAD(P)H dehydrogenase subunit 5</fullName>
    </alternativeName>
    <alternativeName>
        <fullName evidence="17">NADH-plastoquinone oxidoreductase subunit 5</fullName>
    </alternativeName>
</protein>
<keyword evidence="9" id="KW-0874">Quinone</keyword>
<dbReference type="InterPro" id="IPR002128">
    <property type="entry name" value="NADH_UbQ_OxRdtase_chlpt_su5_C"/>
</dbReference>
<keyword evidence="25" id="KW-1185">Reference proteome</keyword>
<accession>A0A0S3R7I6</accession>
<feature type="transmembrane region" description="Helical" evidence="21">
    <location>
        <begin position="174"/>
        <end position="194"/>
    </location>
</feature>
<comment type="similarity">
    <text evidence="3">Belongs to the complex I subunit 5 family.</text>
</comment>
<organism evidence="24 25">
    <name type="scientific">Vigna angularis var. angularis</name>
    <dbReference type="NCBI Taxonomy" id="157739"/>
    <lineage>
        <taxon>Eukaryota</taxon>
        <taxon>Viridiplantae</taxon>
        <taxon>Streptophyta</taxon>
        <taxon>Embryophyta</taxon>
        <taxon>Tracheophyta</taxon>
        <taxon>Spermatophyta</taxon>
        <taxon>Magnoliopsida</taxon>
        <taxon>eudicotyledons</taxon>
        <taxon>Gunneridae</taxon>
        <taxon>Pentapetalae</taxon>
        <taxon>rosids</taxon>
        <taxon>fabids</taxon>
        <taxon>Fabales</taxon>
        <taxon>Fabaceae</taxon>
        <taxon>Papilionoideae</taxon>
        <taxon>50 kb inversion clade</taxon>
        <taxon>NPAAA clade</taxon>
        <taxon>indigoferoid/millettioid clade</taxon>
        <taxon>Phaseoleae</taxon>
        <taxon>Vigna</taxon>
    </lineage>
</organism>
<keyword evidence="10" id="KW-0521">NADP</keyword>
<keyword evidence="22" id="KW-0732">Signal</keyword>
<keyword evidence="13 21" id="KW-1133">Transmembrane helix</keyword>
<dbReference type="GO" id="GO:0003954">
    <property type="term" value="F:NADH dehydrogenase activity"/>
    <property type="evidence" value="ECO:0007669"/>
    <property type="project" value="TreeGrafter"/>
</dbReference>
<dbReference type="AlphaFoldDB" id="A0A0S3R7I6"/>
<evidence type="ECO:0000256" key="9">
    <source>
        <dbReference type="ARBA" id="ARBA00022719"/>
    </source>
</evidence>
<evidence type="ECO:0000256" key="20">
    <source>
        <dbReference type="ARBA" id="ARBA00048026"/>
    </source>
</evidence>
<evidence type="ECO:0000256" key="2">
    <source>
        <dbReference type="ARBA" id="ARBA00004454"/>
    </source>
</evidence>
<keyword evidence="12" id="KW-1278">Translocase</keyword>
<dbReference type="GO" id="GO:0009535">
    <property type="term" value="C:chloroplast thylakoid membrane"/>
    <property type="evidence" value="ECO:0007669"/>
    <property type="project" value="UniProtKB-SubCell"/>
</dbReference>
<dbReference type="GO" id="GO:0015990">
    <property type="term" value="P:electron transport coupled proton transport"/>
    <property type="evidence" value="ECO:0007669"/>
    <property type="project" value="TreeGrafter"/>
</dbReference>
<keyword evidence="6" id="KW-0813">Transport</keyword>
<feature type="transmembrane region" description="Helical" evidence="21">
    <location>
        <begin position="56"/>
        <end position="78"/>
    </location>
</feature>
<evidence type="ECO:0000256" key="6">
    <source>
        <dbReference type="ARBA" id="ARBA00022448"/>
    </source>
</evidence>
<comment type="subcellular location">
    <subcellularLocation>
        <location evidence="2">Plastid</location>
        <location evidence="2">Chloroplast thylakoid membrane</location>
        <topology evidence="2">Multi-pass membrane protein</topology>
    </subcellularLocation>
</comment>
<comment type="function">
    <text evidence="1">NDH shuttles electrons from NAD(P)H:plastoquinone, via FMN and iron-sulfur (Fe-S) centers, to quinones in the photosynthetic chain and possibly in a chloroplast respiratory chain. The immediate electron acceptor for the enzyme in this species is believed to be plastoquinone. Couples the redox reaction to proton translocation, and thus conserves the redox energy in a proton gradient.</text>
</comment>
<feature type="signal peptide" evidence="22">
    <location>
        <begin position="1"/>
        <end position="19"/>
    </location>
</feature>
<comment type="catalytic activity">
    <reaction evidence="19">
        <text>a plastoquinone + NADPH + (n+1) H(+)(in) = a plastoquinol + NADP(+) + n H(+)(out)</text>
        <dbReference type="Rhea" id="RHEA:42612"/>
        <dbReference type="Rhea" id="RHEA-COMP:9561"/>
        <dbReference type="Rhea" id="RHEA-COMP:9562"/>
        <dbReference type="ChEBI" id="CHEBI:15378"/>
        <dbReference type="ChEBI" id="CHEBI:17757"/>
        <dbReference type="ChEBI" id="CHEBI:57783"/>
        <dbReference type="ChEBI" id="CHEBI:58349"/>
        <dbReference type="ChEBI" id="CHEBI:62192"/>
    </reaction>
</comment>
<dbReference type="EMBL" id="AP015034">
    <property type="protein sequence ID" value="BAT76426.1"/>
    <property type="molecule type" value="Genomic_DNA"/>
</dbReference>
<evidence type="ECO:0000256" key="14">
    <source>
        <dbReference type="ARBA" id="ARBA00023027"/>
    </source>
</evidence>
<sequence length="198" mass="23145">MRFSMLVLVLFTLFVGAIGISFSQEGIHLDILSKLLIPFIDLLHKDSKNFFNYYEFLTNATFSVSLTFWGIFIASFFYKSVYSYLKNLNLLNLFEKSFLQKNVADNFQNIIYNWSYNHGYIDVFYEKYLIASIRRLVKFNSFFDKKRIDGITNGIGITSFFLGEAIKYVGGGRIASYILFFILDILIFLVILLLHRNK</sequence>
<dbReference type="PANTHER" id="PTHR42829:SF2">
    <property type="entry name" value="NADH-UBIQUINONE OXIDOREDUCTASE CHAIN 5"/>
    <property type="match status" value="1"/>
</dbReference>
<evidence type="ECO:0000256" key="7">
    <source>
        <dbReference type="ARBA" id="ARBA00022528"/>
    </source>
</evidence>
<evidence type="ECO:0000256" key="5">
    <source>
        <dbReference type="ARBA" id="ARBA00018648"/>
    </source>
</evidence>
<evidence type="ECO:0000256" key="13">
    <source>
        <dbReference type="ARBA" id="ARBA00022989"/>
    </source>
</evidence>
<dbReference type="OrthoDB" id="543408at2759"/>
<evidence type="ECO:0000256" key="8">
    <source>
        <dbReference type="ARBA" id="ARBA00022692"/>
    </source>
</evidence>
<keyword evidence="7" id="KW-0934">Plastid</keyword>
<feature type="domain" description="NADH:ubiquinone/plastoquinone oxidoreductase chloroplast chain 5 C-terminal" evidence="23">
    <location>
        <begin position="1"/>
        <end position="144"/>
    </location>
</feature>
<evidence type="ECO:0000256" key="16">
    <source>
        <dbReference type="ARBA" id="ARBA00023136"/>
    </source>
</evidence>
<evidence type="ECO:0000259" key="23">
    <source>
        <dbReference type="Pfam" id="PF01010"/>
    </source>
</evidence>
<proteinExistence type="inferred from homology"/>
<name>A0A0S3R7I6_PHAAN</name>
<dbReference type="PANTHER" id="PTHR42829">
    <property type="entry name" value="NADH-UBIQUINONE OXIDOREDUCTASE CHAIN 5"/>
    <property type="match status" value="1"/>
</dbReference>
<evidence type="ECO:0000256" key="12">
    <source>
        <dbReference type="ARBA" id="ARBA00022967"/>
    </source>
</evidence>
<evidence type="ECO:0000256" key="10">
    <source>
        <dbReference type="ARBA" id="ARBA00022857"/>
    </source>
</evidence>
<keyword evidence="8 21" id="KW-0812">Transmembrane</keyword>
<dbReference type="Proteomes" id="UP000291084">
    <property type="component" value="Chromosome 1"/>
</dbReference>
<evidence type="ECO:0000313" key="24">
    <source>
        <dbReference type="EMBL" id="BAT76426.1"/>
    </source>
</evidence>
<evidence type="ECO:0000256" key="17">
    <source>
        <dbReference type="ARBA" id="ARBA00029876"/>
    </source>
</evidence>
<evidence type="ECO:0000256" key="18">
    <source>
        <dbReference type="ARBA" id="ARBA00031649"/>
    </source>
</evidence>
<evidence type="ECO:0000313" key="25">
    <source>
        <dbReference type="Proteomes" id="UP000291084"/>
    </source>
</evidence>
<evidence type="ECO:0000256" key="3">
    <source>
        <dbReference type="ARBA" id="ARBA00008200"/>
    </source>
</evidence>
<keyword evidence="15" id="KW-0793">Thylakoid</keyword>
<comment type="subunit">
    <text evidence="4">NDH is composed of at least 16 different subunits, 5 of which are encoded in the nucleus.</text>
</comment>
<keyword evidence="7" id="KW-0150">Chloroplast</keyword>
<evidence type="ECO:0000256" key="4">
    <source>
        <dbReference type="ARBA" id="ARBA00011199"/>
    </source>
</evidence>
<dbReference type="GO" id="GO:0048038">
    <property type="term" value="F:quinone binding"/>
    <property type="evidence" value="ECO:0007669"/>
    <property type="project" value="UniProtKB-KW"/>
</dbReference>
<evidence type="ECO:0000256" key="1">
    <source>
        <dbReference type="ARBA" id="ARBA00004059"/>
    </source>
</evidence>
<gene>
    <name evidence="24" type="primary">Vigan.01G442400</name>
    <name evidence="24" type="ORF">VIGAN_01442400</name>
</gene>
<evidence type="ECO:0000256" key="15">
    <source>
        <dbReference type="ARBA" id="ARBA00023078"/>
    </source>
</evidence>
<dbReference type="Pfam" id="PF01010">
    <property type="entry name" value="Proton_antipo_C"/>
    <property type="match status" value="1"/>
</dbReference>
<dbReference type="InterPro" id="IPR003945">
    <property type="entry name" value="NU5C-like"/>
</dbReference>